<evidence type="ECO:0000313" key="2">
    <source>
        <dbReference type="Proteomes" id="UP000199076"/>
    </source>
</evidence>
<dbReference type="STRING" id="660518.SAMN05216218_106279"/>
<dbReference type="Proteomes" id="UP000199076">
    <property type="component" value="Unassembled WGS sequence"/>
</dbReference>
<evidence type="ECO:0000313" key="1">
    <source>
        <dbReference type="EMBL" id="SDF48406.1"/>
    </source>
</evidence>
<keyword evidence="2" id="KW-1185">Reference proteome</keyword>
<organism evidence="1 2">
    <name type="scientific">Halorientalis regularis</name>
    <dbReference type="NCBI Taxonomy" id="660518"/>
    <lineage>
        <taxon>Archaea</taxon>
        <taxon>Methanobacteriati</taxon>
        <taxon>Methanobacteriota</taxon>
        <taxon>Stenosarchaea group</taxon>
        <taxon>Halobacteria</taxon>
        <taxon>Halobacteriales</taxon>
        <taxon>Haloarculaceae</taxon>
        <taxon>Halorientalis</taxon>
    </lineage>
</organism>
<sequence length="170" mass="19900">MPTTRRTYVCRIQNHSQVAGALDRHGWSASKLWNVANYYARQQWDETGKIPDEGELKRELKTHPKYKGLHSQSSQKVLEEFSEAFSSWFGSDDNRDNPPGYRKTNYYDSDGNRVHEEHPRSTVTWKKKGIRHDTKHARIRLSKGKNHKDGRDFILCEYETPPAVELENIQ</sequence>
<protein>
    <submittedName>
        <fullName evidence="1">Putative transposase</fullName>
    </submittedName>
</protein>
<accession>A0A1G7LGA6</accession>
<reference evidence="2" key="1">
    <citation type="submission" date="2016-10" db="EMBL/GenBank/DDBJ databases">
        <authorList>
            <person name="Varghese N."/>
            <person name="Submissions S."/>
        </authorList>
    </citation>
    <scope>NUCLEOTIDE SEQUENCE [LARGE SCALE GENOMIC DNA]</scope>
    <source>
        <strain evidence="2">IBRC-M 10760</strain>
    </source>
</reference>
<name>A0A1G7LGA6_9EURY</name>
<dbReference type="AlphaFoldDB" id="A0A1G7LGA6"/>
<gene>
    <name evidence="1" type="ORF">SAMN05216218_106279</name>
</gene>
<proteinExistence type="predicted"/>
<dbReference type="EMBL" id="FNBK01000006">
    <property type="protein sequence ID" value="SDF48406.1"/>
    <property type="molecule type" value="Genomic_DNA"/>
</dbReference>